<dbReference type="Proteomes" id="UP001430953">
    <property type="component" value="Unassembled WGS sequence"/>
</dbReference>
<dbReference type="AlphaFoldDB" id="A0AAW2FWR5"/>
<proteinExistence type="predicted"/>
<keyword evidence="2" id="KW-1185">Reference proteome</keyword>
<name>A0AAW2FWR5_9HYME</name>
<organism evidence="1 2">
    <name type="scientific">Cardiocondyla obscurior</name>
    <dbReference type="NCBI Taxonomy" id="286306"/>
    <lineage>
        <taxon>Eukaryota</taxon>
        <taxon>Metazoa</taxon>
        <taxon>Ecdysozoa</taxon>
        <taxon>Arthropoda</taxon>
        <taxon>Hexapoda</taxon>
        <taxon>Insecta</taxon>
        <taxon>Pterygota</taxon>
        <taxon>Neoptera</taxon>
        <taxon>Endopterygota</taxon>
        <taxon>Hymenoptera</taxon>
        <taxon>Apocrita</taxon>
        <taxon>Aculeata</taxon>
        <taxon>Formicoidea</taxon>
        <taxon>Formicidae</taxon>
        <taxon>Myrmicinae</taxon>
        <taxon>Cardiocondyla</taxon>
    </lineage>
</organism>
<reference evidence="1 2" key="1">
    <citation type="submission" date="2023-03" db="EMBL/GenBank/DDBJ databases">
        <title>High recombination rates correlate with genetic variation in Cardiocondyla obscurior ants.</title>
        <authorList>
            <person name="Errbii M."/>
        </authorList>
    </citation>
    <scope>NUCLEOTIDE SEQUENCE [LARGE SCALE GENOMIC DNA]</scope>
    <source>
        <strain evidence="1">Alpha-2009</strain>
        <tissue evidence="1">Whole body</tissue>
    </source>
</reference>
<protein>
    <submittedName>
        <fullName evidence="1">Uncharacterized protein</fullName>
    </submittedName>
</protein>
<comment type="caution">
    <text evidence="1">The sequence shown here is derived from an EMBL/GenBank/DDBJ whole genome shotgun (WGS) entry which is preliminary data.</text>
</comment>
<accession>A0AAW2FWR5</accession>
<dbReference type="EMBL" id="JADYXP020000007">
    <property type="protein sequence ID" value="KAL0120411.1"/>
    <property type="molecule type" value="Genomic_DNA"/>
</dbReference>
<gene>
    <name evidence="1" type="ORF">PUN28_008238</name>
</gene>
<evidence type="ECO:0000313" key="1">
    <source>
        <dbReference type="EMBL" id="KAL0120411.1"/>
    </source>
</evidence>
<evidence type="ECO:0000313" key="2">
    <source>
        <dbReference type="Proteomes" id="UP001430953"/>
    </source>
</evidence>
<sequence>MVPTRTRKDLKHGPDDAAIGDDRQEVNIEETSQTITMEQDILKEIDALLCADYDPTAPNIADQTIGRANNCSDQSTINGATHRYPGAALRCHERTEASMTYGDIATASTSQTPDRYHAAGKTYAGATKGDGTDAASIFVEVELGLIFDILHFAVHVAQQYKPKLGHRRFHLRFDAAG</sequence>